<evidence type="ECO:0000313" key="2">
    <source>
        <dbReference type="EMBL" id="KAK0042235.1"/>
    </source>
</evidence>
<reference evidence="2" key="2">
    <citation type="submission" date="2023-04" db="EMBL/GenBank/DDBJ databases">
        <authorList>
            <person name="Bu L."/>
            <person name="Lu L."/>
            <person name="Laidemitt M.R."/>
            <person name="Zhang S.M."/>
            <person name="Mutuku M."/>
            <person name="Mkoji G."/>
            <person name="Steinauer M."/>
            <person name="Loker E.S."/>
        </authorList>
    </citation>
    <scope>NUCLEOTIDE SEQUENCE</scope>
    <source>
        <strain evidence="2">KasaAsao</strain>
        <tissue evidence="2">Whole Snail</tissue>
    </source>
</reference>
<feature type="non-terminal residue" evidence="2">
    <location>
        <position position="80"/>
    </location>
</feature>
<evidence type="ECO:0000256" key="1">
    <source>
        <dbReference type="SAM" id="MobiDB-lite"/>
    </source>
</evidence>
<feature type="compositionally biased region" description="Basic residues" evidence="1">
    <location>
        <begin position="44"/>
        <end position="55"/>
    </location>
</feature>
<proteinExistence type="predicted"/>
<reference evidence="2" key="1">
    <citation type="journal article" date="2023" name="PLoS Negl. Trop. Dis.">
        <title>A genome sequence for Biomphalaria pfeifferi, the major vector snail for the human-infecting parasite Schistosoma mansoni.</title>
        <authorList>
            <person name="Bu L."/>
            <person name="Lu L."/>
            <person name="Laidemitt M.R."/>
            <person name="Zhang S.M."/>
            <person name="Mutuku M."/>
            <person name="Mkoji G."/>
            <person name="Steinauer M."/>
            <person name="Loker E.S."/>
        </authorList>
    </citation>
    <scope>NUCLEOTIDE SEQUENCE</scope>
    <source>
        <strain evidence="2">KasaAsao</strain>
    </source>
</reference>
<protein>
    <submittedName>
        <fullName evidence="2">Uncharacterized protein</fullName>
    </submittedName>
</protein>
<evidence type="ECO:0000313" key="3">
    <source>
        <dbReference type="Proteomes" id="UP001233172"/>
    </source>
</evidence>
<organism evidence="2 3">
    <name type="scientific">Biomphalaria pfeifferi</name>
    <name type="common">Bloodfluke planorb</name>
    <name type="synonym">Freshwater snail</name>
    <dbReference type="NCBI Taxonomy" id="112525"/>
    <lineage>
        <taxon>Eukaryota</taxon>
        <taxon>Metazoa</taxon>
        <taxon>Spiralia</taxon>
        <taxon>Lophotrochozoa</taxon>
        <taxon>Mollusca</taxon>
        <taxon>Gastropoda</taxon>
        <taxon>Heterobranchia</taxon>
        <taxon>Euthyneura</taxon>
        <taxon>Panpulmonata</taxon>
        <taxon>Hygrophila</taxon>
        <taxon>Lymnaeoidea</taxon>
        <taxon>Planorbidae</taxon>
        <taxon>Biomphalaria</taxon>
    </lineage>
</organism>
<name>A0AAD8ATM3_BIOPF</name>
<accession>A0AAD8ATM3</accession>
<dbReference type="Proteomes" id="UP001233172">
    <property type="component" value="Unassembled WGS sequence"/>
</dbReference>
<dbReference type="EMBL" id="JASAOG010000247">
    <property type="protein sequence ID" value="KAK0042235.1"/>
    <property type="molecule type" value="Genomic_DNA"/>
</dbReference>
<gene>
    <name evidence="2" type="ORF">Bpfe_028360</name>
</gene>
<sequence length="80" mass="8856">MAALAWERMLPRGCGDSMGPAGKRFHSPMELTAYCYHPPPTHPTAHHHHHHHPHSMGHPGHPGPHPGAHPAQGMMDFYHS</sequence>
<feature type="region of interest" description="Disordered" evidence="1">
    <location>
        <begin position="40"/>
        <end position="80"/>
    </location>
</feature>
<keyword evidence="3" id="KW-1185">Reference proteome</keyword>
<dbReference type="AlphaFoldDB" id="A0AAD8ATM3"/>
<comment type="caution">
    <text evidence="2">The sequence shown here is derived from an EMBL/GenBank/DDBJ whole genome shotgun (WGS) entry which is preliminary data.</text>
</comment>